<accession>A0ABR2IY05</accession>
<evidence type="ECO:0000313" key="2">
    <source>
        <dbReference type="Proteomes" id="UP001470230"/>
    </source>
</evidence>
<comment type="caution">
    <text evidence="1">The sequence shown here is derived from an EMBL/GenBank/DDBJ whole genome shotgun (WGS) entry which is preliminary data.</text>
</comment>
<reference evidence="1 2" key="1">
    <citation type="submission" date="2024-04" db="EMBL/GenBank/DDBJ databases">
        <title>Tritrichomonas musculus Genome.</title>
        <authorList>
            <person name="Alves-Ferreira E."/>
            <person name="Grigg M."/>
            <person name="Lorenzi H."/>
            <person name="Galac M."/>
        </authorList>
    </citation>
    <scope>NUCLEOTIDE SEQUENCE [LARGE SCALE GENOMIC DNA]</scope>
    <source>
        <strain evidence="1 2">EAF2021</strain>
    </source>
</reference>
<dbReference type="Proteomes" id="UP001470230">
    <property type="component" value="Unassembled WGS sequence"/>
</dbReference>
<dbReference type="InterPro" id="IPR016024">
    <property type="entry name" value="ARM-type_fold"/>
</dbReference>
<organism evidence="1 2">
    <name type="scientific">Tritrichomonas musculus</name>
    <dbReference type="NCBI Taxonomy" id="1915356"/>
    <lineage>
        <taxon>Eukaryota</taxon>
        <taxon>Metamonada</taxon>
        <taxon>Parabasalia</taxon>
        <taxon>Tritrichomonadida</taxon>
        <taxon>Tritrichomonadidae</taxon>
        <taxon>Tritrichomonas</taxon>
    </lineage>
</organism>
<name>A0ABR2IY05_9EUKA</name>
<evidence type="ECO:0000313" key="1">
    <source>
        <dbReference type="EMBL" id="KAK8870514.1"/>
    </source>
</evidence>
<sequence length="502" mass="58555">MIADYKDDVMPNKEKSFFISSDEIDYIEDFYKKSFEDLFSNDSTKVFEAISNLTKIAAKNIELFNDYLAFAKILEIANNPNVENYIDILHFFNSVTSNSNHNMLPIFISEYFLSTLRNYLYFNSNNPDFFRILFRIYGDIIYASDYFSEKILSTQFLSRLFEIVHHEPLTSDYFIDLLGCILLRFNILMNFRIDTFPTIRKMIMFFFDSPNFVLISNIFSTLAQTSSITYYPFVKSFFVPPIIQKTAEVIVYDENFLPFTNVKKKAFYSMKKNALSIILNFSSLDDETRSILIETGLVDLNCTNICFQKSDNHIDKEMNKGLILVQNDLDSTLLPDIASNFFTGSHSNAIQFAYSLFWSSLITNYEHFNFETKQRIARTASLALKAQYDEDLITTILSHNIMPHIIEALVECFPTNSIGLELNCIEAIENMIHILNRHPKIVEINLAFEAMNNEGFIDEINDYLLNNEEIPRRMIPRIQSILNFFTNYFQARQNNNHLECIN</sequence>
<dbReference type="SUPFAM" id="SSF48371">
    <property type="entry name" value="ARM repeat"/>
    <property type="match status" value="1"/>
</dbReference>
<keyword evidence="2" id="KW-1185">Reference proteome</keyword>
<proteinExistence type="predicted"/>
<protein>
    <submittedName>
        <fullName evidence="1">Uncharacterized protein</fullName>
    </submittedName>
</protein>
<gene>
    <name evidence="1" type="ORF">M9Y10_008398</name>
</gene>
<dbReference type="EMBL" id="JAPFFF010000014">
    <property type="protein sequence ID" value="KAK8870514.1"/>
    <property type="molecule type" value="Genomic_DNA"/>
</dbReference>